<dbReference type="InterPro" id="IPR032466">
    <property type="entry name" value="Metal_Hydrolase"/>
</dbReference>
<organism evidence="3">
    <name type="scientific">marine sediment metagenome</name>
    <dbReference type="NCBI Taxonomy" id="412755"/>
    <lineage>
        <taxon>unclassified sequences</taxon>
        <taxon>metagenomes</taxon>
        <taxon>ecological metagenomes</taxon>
    </lineage>
</organism>
<dbReference type="PANTHER" id="PTHR43569:SF1">
    <property type="entry name" value="BLL3371 PROTEIN"/>
    <property type="match status" value="1"/>
</dbReference>
<gene>
    <name evidence="3" type="ORF">S03H2_17441</name>
</gene>
<comment type="caution">
    <text evidence="3">The sequence shown here is derived from an EMBL/GenBank/DDBJ whole genome shotgun (WGS) entry which is preliminary data.</text>
</comment>
<dbReference type="SUPFAM" id="SSF51556">
    <property type="entry name" value="Metallo-dependent hydrolases"/>
    <property type="match status" value="1"/>
</dbReference>
<comment type="similarity">
    <text evidence="1">Belongs to the metallo-dependent hydrolases superfamily.</text>
</comment>
<accession>X1FLR6</accession>
<dbReference type="AlphaFoldDB" id="X1FLR6"/>
<dbReference type="PANTHER" id="PTHR43569">
    <property type="entry name" value="AMIDOHYDROLASE"/>
    <property type="match status" value="1"/>
</dbReference>
<dbReference type="Pfam" id="PF04909">
    <property type="entry name" value="Amidohydro_2"/>
    <property type="match status" value="1"/>
</dbReference>
<dbReference type="GO" id="GO:0016787">
    <property type="term" value="F:hydrolase activity"/>
    <property type="evidence" value="ECO:0007669"/>
    <property type="project" value="InterPro"/>
</dbReference>
<dbReference type="InterPro" id="IPR052350">
    <property type="entry name" value="Metallo-dep_Lactonases"/>
</dbReference>
<dbReference type="InterPro" id="IPR006680">
    <property type="entry name" value="Amidohydro-rel"/>
</dbReference>
<evidence type="ECO:0000259" key="2">
    <source>
        <dbReference type="Pfam" id="PF04909"/>
    </source>
</evidence>
<reference evidence="3" key="1">
    <citation type="journal article" date="2014" name="Front. Microbiol.">
        <title>High frequency of phylogenetically diverse reductive dehalogenase-homologous genes in deep subseafloor sedimentary metagenomes.</title>
        <authorList>
            <person name="Kawai M."/>
            <person name="Futagami T."/>
            <person name="Toyoda A."/>
            <person name="Takaki Y."/>
            <person name="Nishi S."/>
            <person name="Hori S."/>
            <person name="Arai W."/>
            <person name="Tsubouchi T."/>
            <person name="Morono Y."/>
            <person name="Uchiyama I."/>
            <person name="Ito T."/>
            <person name="Fujiyama A."/>
            <person name="Inagaki F."/>
            <person name="Takami H."/>
        </authorList>
    </citation>
    <scope>NUCLEOTIDE SEQUENCE</scope>
    <source>
        <strain evidence="3">Expedition CK06-06</strain>
    </source>
</reference>
<evidence type="ECO:0000256" key="1">
    <source>
        <dbReference type="ARBA" id="ARBA00038310"/>
    </source>
</evidence>
<name>X1FLR6_9ZZZZ</name>
<feature type="domain" description="Amidohydrolase-related" evidence="2">
    <location>
        <begin position="2"/>
        <end position="149"/>
    </location>
</feature>
<sequence>MELVNLARAFPDIPIILNHVGGPLGIGPYAGKREEVFQEWKRRITTLANCPNVVVKLGGLGMEMCGFGWHQRATPPSSAELAEAMAPYYLWCIEQFGVDRCMFESNFPVDKMSYSYTVIWNAFKRISEDFSPENRSALFHDTAVRVYRLVTSHRS</sequence>
<dbReference type="EMBL" id="BARU01008998">
    <property type="protein sequence ID" value="GAH46616.1"/>
    <property type="molecule type" value="Genomic_DNA"/>
</dbReference>
<protein>
    <recommendedName>
        <fullName evidence="2">Amidohydrolase-related domain-containing protein</fullName>
    </recommendedName>
</protein>
<evidence type="ECO:0000313" key="3">
    <source>
        <dbReference type="EMBL" id="GAH46616.1"/>
    </source>
</evidence>
<dbReference type="Gene3D" id="3.20.20.140">
    <property type="entry name" value="Metal-dependent hydrolases"/>
    <property type="match status" value="1"/>
</dbReference>
<proteinExistence type="inferred from homology"/>